<comment type="caution">
    <text evidence="2">The sequence shown here is derived from an EMBL/GenBank/DDBJ whole genome shotgun (WGS) entry which is preliminary data.</text>
</comment>
<dbReference type="PROSITE" id="PS50244">
    <property type="entry name" value="S5A_REDUCTASE"/>
    <property type="match status" value="1"/>
</dbReference>
<evidence type="ECO:0000313" key="2">
    <source>
        <dbReference type="EMBL" id="MBB3810688.1"/>
    </source>
</evidence>
<dbReference type="Gene3D" id="1.20.120.1630">
    <property type="match status" value="1"/>
</dbReference>
<feature type="transmembrane region" description="Helical" evidence="1">
    <location>
        <begin position="190"/>
        <end position="207"/>
    </location>
</feature>
<dbReference type="InterPro" id="IPR010721">
    <property type="entry name" value="UstE-like"/>
</dbReference>
<dbReference type="EMBL" id="JACICC010000007">
    <property type="protein sequence ID" value="MBB3810688.1"/>
    <property type="molecule type" value="Genomic_DNA"/>
</dbReference>
<dbReference type="RefSeq" id="WP_183753872.1">
    <property type="nucleotide sequence ID" value="NZ_JACICC010000007.1"/>
</dbReference>
<dbReference type="PANTHER" id="PTHR32251:SF17">
    <property type="entry name" value="STEROID 5-ALPHA REDUCTASE C-TERMINAL DOMAIN-CONTAINING PROTEIN"/>
    <property type="match status" value="1"/>
</dbReference>
<name>A0A7W5Z5V7_9HYPH</name>
<dbReference type="Pfam" id="PF06966">
    <property type="entry name" value="DUF1295"/>
    <property type="match status" value="1"/>
</dbReference>
<dbReference type="PANTHER" id="PTHR32251">
    <property type="entry name" value="3-OXO-5-ALPHA-STEROID 4-DEHYDROGENASE"/>
    <property type="match status" value="1"/>
</dbReference>
<dbReference type="GO" id="GO:0016020">
    <property type="term" value="C:membrane"/>
    <property type="evidence" value="ECO:0007669"/>
    <property type="project" value="TreeGrafter"/>
</dbReference>
<feature type="transmembrane region" description="Helical" evidence="1">
    <location>
        <begin position="109"/>
        <end position="131"/>
    </location>
</feature>
<gene>
    <name evidence="2" type="ORF">FHS81_002790</name>
</gene>
<feature type="transmembrane region" description="Helical" evidence="1">
    <location>
        <begin position="137"/>
        <end position="159"/>
    </location>
</feature>
<keyword evidence="1" id="KW-0472">Membrane</keyword>
<dbReference type="Proteomes" id="UP000537592">
    <property type="component" value="Unassembled WGS sequence"/>
</dbReference>
<keyword evidence="1" id="KW-0812">Transmembrane</keyword>
<evidence type="ECO:0000256" key="1">
    <source>
        <dbReference type="SAM" id="Phobius"/>
    </source>
</evidence>
<accession>A0A7W5Z5V7</accession>
<dbReference type="AlphaFoldDB" id="A0A7W5Z5V7"/>
<protein>
    <submittedName>
        <fullName evidence="2">Steroid 5-alpha reductase family enzyme</fullName>
    </submittedName>
</protein>
<proteinExistence type="predicted"/>
<organism evidence="2 3">
    <name type="scientific">Pseudochelatococcus contaminans</name>
    <dbReference type="NCBI Taxonomy" id="1538103"/>
    <lineage>
        <taxon>Bacteria</taxon>
        <taxon>Pseudomonadati</taxon>
        <taxon>Pseudomonadota</taxon>
        <taxon>Alphaproteobacteria</taxon>
        <taxon>Hyphomicrobiales</taxon>
        <taxon>Chelatococcaceae</taxon>
        <taxon>Pseudochelatococcus</taxon>
    </lineage>
</organism>
<keyword evidence="1" id="KW-1133">Transmembrane helix</keyword>
<keyword evidence="3" id="KW-1185">Reference proteome</keyword>
<feature type="transmembrane region" description="Helical" evidence="1">
    <location>
        <begin position="213"/>
        <end position="233"/>
    </location>
</feature>
<evidence type="ECO:0000313" key="3">
    <source>
        <dbReference type="Proteomes" id="UP000537592"/>
    </source>
</evidence>
<feature type="transmembrane region" description="Helical" evidence="1">
    <location>
        <begin position="38"/>
        <end position="56"/>
    </location>
</feature>
<sequence>MPAILAIALAALALSLIMTLAWLAVTRGAKSGWIDATWSFATGGAGVMLALAPVAWPADPARQWLVAGLAAAWSLRLGVHIAVRTARGGDDPRYAALRREWGDSWRSELFKFLQIQAAAALLLAVTIFLAARNPAAGLTWTDALGALILLGAVAGEALADGQLKRFRDNPDNKGSVCDTGLWGLSRHPNYFFQWLGWTGYAVIAIGAEGGYPWGWAALAGPAFMYWILVYASGIPPLEAHMLRERGDAYRAYQRRVNAFWPGPQRDQ</sequence>
<reference evidence="2 3" key="1">
    <citation type="submission" date="2020-08" db="EMBL/GenBank/DDBJ databases">
        <title>Genomic Encyclopedia of Type Strains, Phase IV (KMG-IV): sequencing the most valuable type-strain genomes for metagenomic binning, comparative biology and taxonomic classification.</title>
        <authorList>
            <person name="Goeker M."/>
        </authorList>
    </citation>
    <scope>NUCLEOTIDE SEQUENCE [LARGE SCALE GENOMIC DNA]</scope>
    <source>
        <strain evidence="2 3">DSM 28760</strain>
    </source>
</reference>